<dbReference type="InterPro" id="IPR002469">
    <property type="entry name" value="Peptidase_S9B_N"/>
</dbReference>
<evidence type="ECO:0000313" key="3">
    <source>
        <dbReference type="EMBL" id="TWU56640.1"/>
    </source>
</evidence>
<comment type="caution">
    <text evidence="3">The sequence shown here is derived from an EMBL/GenBank/DDBJ whole genome shotgun (WGS) entry which is preliminary data.</text>
</comment>
<dbReference type="EC" id="3.4.14.12" evidence="3"/>
<sequence>MRVIQLRTFKPDHCRRSPFERCLPPLRRTMLGATLFVGIVVGGIGTDRSVTGQEPLVTDPAKAKSPPELTLRSLLDPSHKKDFTTTLPAVHWIDDKPPQLLIQRDKTWMQVDLEASEGKTANEKPWPVVSRLATQLTALDGVKPDQAEKIARRSVAKMNRSTDAVLIKIGKAIALASPNQPARWLTRDGNDWKNATLDPTARRVAYTRDGDQFVVDVTSGITMRLTDDATDTLLDGELDWTYQEEIFGRGNYRGFWFSPNGDWLAMLRIDISGIEPYVLSAASSPRGSGVVRRYSKAGDAIPQAKLYVWDLRHSANGHVPPARLIEESTLEEQKLITGVWWHPQLPRMLYCVSDRLQTWRELRSVDSMLLNGEKTHSDLVVREQSPAWVEPPAPPQWFDDGSFLWQSEVPSGRNRLYHVSADGGIVRPISPESFDADMFKIAGDNTHVLVGGDQQRGGMEHHLYRIELSPMLAGDAAPGTTRITDTAQPWHDVDPSPDGRWFIDRASSPDHPPRMTVRSADGRRSFELAESTLKTESPIIAPELFTIPTPDGMELPAMLVKPTLTSDDQRVPVVIEVYGGPRSPSVSGRWSGTKTLYRELLARRGIATLVVDNRSSGGRGIADTWTIRGRFGAVEMKDLETTVAWLHQQPWVATDRLAIRGWSFGGFLTLYAMTHCKSFAAGIAGGSVTDWKEYDSIYTERYMGLPVNNVDGYAASSPLEKAKDLHGRLLMIHGEVDDNVHPSNTLRMAEALQNAGIDFEMMIYPGAAHAVTTPSQGWHLAQMTDRFLVETLLSAE</sequence>
<dbReference type="Gene3D" id="3.40.50.1820">
    <property type="entry name" value="alpha/beta hydrolase"/>
    <property type="match status" value="1"/>
</dbReference>
<keyword evidence="3" id="KW-0378">Hydrolase</keyword>
<dbReference type="GO" id="GO:0006508">
    <property type="term" value="P:proteolysis"/>
    <property type="evidence" value="ECO:0007669"/>
    <property type="project" value="InterPro"/>
</dbReference>
<protein>
    <submittedName>
        <fullName evidence="3">Prolyl tripeptidyl peptidase</fullName>
        <ecNumber evidence="3">3.4.14.12</ecNumber>
    </submittedName>
</protein>
<name>A0A5C6F7T6_9BACT</name>
<proteinExistence type="predicted"/>
<accession>A0A5C6F7T6</accession>
<dbReference type="SUPFAM" id="SSF82171">
    <property type="entry name" value="DPP6 N-terminal domain-like"/>
    <property type="match status" value="1"/>
</dbReference>
<keyword evidence="4" id="KW-1185">Reference proteome</keyword>
<evidence type="ECO:0000259" key="2">
    <source>
        <dbReference type="Pfam" id="PF00930"/>
    </source>
</evidence>
<dbReference type="PANTHER" id="PTHR11731:SF193">
    <property type="entry name" value="DIPEPTIDYL PEPTIDASE 9"/>
    <property type="match status" value="1"/>
</dbReference>
<dbReference type="Pfam" id="PF00930">
    <property type="entry name" value="DPPIV_N"/>
    <property type="match status" value="1"/>
</dbReference>
<feature type="domain" description="Dipeptidylpeptidase IV N-terminal" evidence="2">
    <location>
        <begin position="190"/>
        <end position="513"/>
    </location>
</feature>
<organism evidence="3 4">
    <name type="scientific">Rubripirellula tenax</name>
    <dbReference type="NCBI Taxonomy" id="2528015"/>
    <lineage>
        <taxon>Bacteria</taxon>
        <taxon>Pseudomonadati</taxon>
        <taxon>Planctomycetota</taxon>
        <taxon>Planctomycetia</taxon>
        <taxon>Pirellulales</taxon>
        <taxon>Pirellulaceae</taxon>
        <taxon>Rubripirellula</taxon>
    </lineage>
</organism>
<dbReference type="Proteomes" id="UP000318288">
    <property type="component" value="Unassembled WGS sequence"/>
</dbReference>
<dbReference type="AlphaFoldDB" id="A0A5C6F7T6"/>
<dbReference type="GO" id="GO:0008239">
    <property type="term" value="F:dipeptidyl-peptidase activity"/>
    <property type="evidence" value="ECO:0007669"/>
    <property type="project" value="TreeGrafter"/>
</dbReference>
<dbReference type="GO" id="GO:0008236">
    <property type="term" value="F:serine-type peptidase activity"/>
    <property type="evidence" value="ECO:0007669"/>
    <property type="project" value="InterPro"/>
</dbReference>
<dbReference type="InterPro" id="IPR029058">
    <property type="entry name" value="AB_hydrolase_fold"/>
</dbReference>
<feature type="domain" description="Peptidase S9 prolyl oligopeptidase catalytic" evidence="1">
    <location>
        <begin position="599"/>
        <end position="792"/>
    </location>
</feature>
<dbReference type="InterPro" id="IPR001375">
    <property type="entry name" value="Peptidase_S9_cat"/>
</dbReference>
<evidence type="ECO:0000313" key="4">
    <source>
        <dbReference type="Proteomes" id="UP000318288"/>
    </source>
</evidence>
<evidence type="ECO:0000259" key="1">
    <source>
        <dbReference type="Pfam" id="PF00326"/>
    </source>
</evidence>
<dbReference type="EMBL" id="SJPW01000003">
    <property type="protein sequence ID" value="TWU56640.1"/>
    <property type="molecule type" value="Genomic_DNA"/>
</dbReference>
<dbReference type="Gene3D" id="2.140.10.30">
    <property type="entry name" value="Dipeptidylpeptidase IV, N-terminal domain"/>
    <property type="match status" value="1"/>
</dbReference>
<dbReference type="SUPFAM" id="SSF53474">
    <property type="entry name" value="alpha/beta-Hydrolases"/>
    <property type="match status" value="1"/>
</dbReference>
<reference evidence="3 4" key="1">
    <citation type="submission" date="2019-02" db="EMBL/GenBank/DDBJ databases">
        <title>Deep-cultivation of Planctomycetes and their phenomic and genomic characterization uncovers novel biology.</title>
        <authorList>
            <person name="Wiegand S."/>
            <person name="Jogler M."/>
            <person name="Boedeker C."/>
            <person name="Pinto D."/>
            <person name="Vollmers J."/>
            <person name="Rivas-Marin E."/>
            <person name="Kohn T."/>
            <person name="Peeters S.H."/>
            <person name="Heuer A."/>
            <person name="Rast P."/>
            <person name="Oberbeckmann S."/>
            <person name="Bunk B."/>
            <person name="Jeske O."/>
            <person name="Meyerdierks A."/>
            <person name="Storesund J.E."/>
            <person name="Kallscheuer N."/>
            <person name="Luecker S."/>
            <person name="Lage O.M."/>
            <person name="Pohl T."/>
            <person name="Merkel B.J."/>
            <person name="Hornburger P."/>
            <person name="Mueller R.-W."/>
            <person name="Bruemmer F."/>
            <person name="Labrenz M."/>
            <person name="Spormann A.M."/>
            <person name="Op Den Camp H."/>
            <person name="Overmann J."/>
            <person name="Amann R."/>
            <person name="Jetten M.S.M."/>
            <person name="Mascher T."/>
            <person name="Medema M.H."/>
            <person name="Devos D.P."/>
            <person name="Kaster A.-K."/>
            <person name="Ovreas L."/>
            <person name="Rohde M."/>
            <person name="Galperin M.Y."/>
            <person name="Jogler C."/>
        </authorList>
    </citation>
    <scope>NUCLEOTIDE SEQUENCE [LARGE SCALE GENOMIC DNA]</scope>
    <source>
        <strain evidence="3 4">Poly51</strain>
    </source>
</reference>
<dbReference type="Pfam" id="PF00326">
    <property type="entry name" value="Peptidase_S9"/>
    <property type="match status" value="1"/>
</dbReference>
<gene>
    <name evidence="3" type="primary">ptpA_2</name>
    <name evidence="3" type="ORF">Poly51_25560</name>
</gene>
<dbReference type="InterPro" id="IPR050278">
    <property type="entry name" value="Serine_Prot_S9B/DPPIV"/>
</dbReference>
<dbReference type="PANTHER" id="PTHR11731">
    <property type="entry name" value="PROTEASE FAMILY S9B,C DIPEPTIDYL-PEPTIDASE IV-RELATED"/>
    <property type="match status" value="1"/>
</dbReference>